<keyword evidence="2" id="KW-0443">Lipid metabolism</keyword>
<dbReference type="InterPro" id="IPR029058">
    <property type="entry name" value="AB_hydrolase_fold"/>
</dbReference>
<dbReference type="Pfam" id="PF00561">
    <property type="entry name" value="Abhydrolase_1"/>
    <property type="match status" value="1"/>
</dbReference>
<evidence type="ECO:0000313" key="5">
    <source>
        <dbReference type="Proteomes" id="UP001189429"/>
    </source>
</evidence>
<protein>
    <recommendedName>
        <fullName evidence="3">AB hydrolase-1 domain-containing protein</fullName>
    </recommendedName>
</protein>
<evidence type="ECO:0000259" key="3">
    <source>
        <dbReference type="Pfam" id="PF00561"/>
    </source>
</evidence>
<reference evidence="4" key="1">
    <citation type="submission" date="2023-10" db="EMBL/GenBank/DDBJ databases">
        <authorList>
            <person name="Chen Y."/>
            <person name="Shah S."/>
            <person name="Dougan E. K."/>
            <person name="Thang M."/>
            <person name="Chan C."/>
        </authorList>
    </citation>
    <scope>NUCLEOTIDE SEQUENCE [LARGE SCALE GENOMIC DNA]</scope>
</reference>
<comment type="caution">
    <text evidence="4">The sequence shown here is derived from an EMBL/GenBank/DDBJ whole genome shotgun (WGS) entry which is preliminary data.</text>
</comment>
<dbReference type="InterPro" id="IPR000073">
    <property type="entry name" value="AB_hydrolase_1"/>
</dbReference>
<evidence type="ECO:0000256" key="1">
    <source>
        <dbReference type="ARBA" id="ARBA00022963"/>
    </source>
</evidence>
<dbReference type="PANTHER" id="PTHR11005">
    <property type="entry name" value="LYSOSOMAL ACID LIPASE-RELATED"/>
    <property type="match status" value="1"/>
</dbReference>
<organism evidence="4 5">
    <name type="scientific">Prorocentrum cordatum</name>
    <dbReference type="NCBI Taxonomy" id="2364126"/>
    <lineage>
        <taxon>Eukaryota</taxon>
        <taxon>Sar</taxon>
        <taxon>Alveolata</taxon>
        <taxon>Dinophyceae</taxon>
        <taxon>Prorocentrales</taxon>
        <taxon>Prorocentraceae</taxon>
        <taxon>Prorocentrum</taxon>
    </lineage>
</organism>
<feature type="domain" description="AB hydrolase-1" evidence="3">
    <location>
        <begin position="10"/>
        <end position="137"/>
    </location>
</feature>
<evidence type="ECO:0000256" key="2">
    <source>
        <dbReference type="ARBA" id="ARBA00023098"/>
    </source>
</evidence>
<keyword evidence="1" id="KW-0442">Lipid degradation</keyword>
<name>A0ABN9RIA4_9DINO</name>
<dbReference type="SUPFAM" id="SSF53474">
    <property type="entry name" value="alpha/beta-Hydrolases"/>
    <property type="match status" value="1"/>
</dbReference>
<gene>
    <name evidence="4" type="ORF">PCOR1329_LOCUS20668</name>
</gene>
<dbReference type="Proteomes" id="UP001189429">
    <property type="component" value="Unassembled WGS sequence"/>
</dbReference>
<keyword evidence="5" id="KW-1185">Reference proteome</keyword>
<evidence type="ECO:0000313" key="4">
    <source>
        <dbReference type="EMBL" id="CAK0818341.1"/>
    </source>
</evidence>
<sequence>MFRLSRPGAPVVLLQHGILASSWCWLVNHPGKSLGIALWTKGYDVWLTNSRGNTYSRNHTKYHPFLNEKFWEYTFDDMGNSDVMANVEHILGVTHKDTLTFVGWSQGTTQMFIAAQGKHKTYLDKHVNLFVALSPVTYMTHQTSTILEIVKVLKLGAIVEQIWPFGFLDLAQEPAIAEWFCQVTNGALCTITVDSICGTSELDDVQMIENLVAHFPAGTSVKDLNHYEQLILKEHFGRYDYGTKRNLEHYLWPTPPKYELGKLGIKTALFMGSKDALADPADTTRMREDLRGNANVVFSKEYMGYSHVTWLVGTPTAWLEDLMHLVSQYNPLAEQWIQV</sequence>
<dbReference type="Gene3D" id="3.40.50.1820">
    <property type="entry name" value="alpha/beta hydrolase"/>
    <property type="match status" value="1"/>
</dbReference>
<dbReference type="EMBL" id="CAUYUJ010006703">
    <property type="protein sequence ID" value="CAK0818341.1"/>
    <property type="molecule type" value="Genomic_DNA"/>
</dbReference>
<proteinExistence type="predicted"/>
<accession>A0ABN9RIA4</accession>